<evidence type="ECO:0000313" key="1">
    <source>
        <dbReference type="EMBL" id="EED68357.1"/>
    </source>
</evidence>
<dbReference type="GO" id="GO:0006281">
    <property type="term" value="P:DNA repair"/>
    <property type="evidence" value="ECO:0007669"/>
    <property type="project" value="InterPro"/>
</dbReference>
<dbReference type="Proteomes" id="UP000003039">
    <property type="component" value="Unassembled WGS sequence"/>
</dbReference>
<dbReference type="SUPFAM" id="SSF103084">
    <property type="entry name" value="Holliday junction resolvase RusA"/>
    <property type="match status" value="1"/>
</dbReference>
<proteinExistence type="predicted"/>
<dbReference type="eggNOG" id="COG4570">
    <property type="taxonomic scope" value="Bacteria"/>
</dbReference>
<dbReference type="InterPro" id="IPR008822">
    <property type="entry name" value="Endonuclease_RusA-like"/>
</dbReference>
<dbReference type="OrthoDB" id="73971at2"/>
<dbReference type="Pfam" id="PF05866">
    <property type="entry name" value="RusA"/>
    <property type="match status" value="1"/>
</dbReference>
<dbReference type="GO" id="GO:0000287">
    <property type="term" value="F:magnesium ion binding"/>
    <property type="evidence" value="ECO:0007669"/>
    <property type="project" value="InterPro"/>
</dbReference>
<sequence>MITLTLPYPISANRYWQTRVIKVGQQSRAMTYVSSEAKAFKEQVGWLAKAAGILKPILGRVAISYTLHPHCPQDAQRRMKRDPYTWDDTVQCIDLDNAQKVLLDALKGVAIEDDKWVRRITAERGMPVDGGKLVVTITPIKAAPEQEQGDLLGGLA</sequence>
<dbReference type="EMBL" id="AAUJ02000001">
    <property type="protein sequence ID" value="EED68357.1"/>
    <property type="molecule type" value="Genomic_DNA"/>
</dbReference>
<comment type="caution">
    <text evidence="1">The sequence shown here is derived from an EMBL/GenBank/DDBJ whole genome shotgun (WGS) entry which is preliminary data.</text>
</comment>
<accession>B7X1R4</accession>
<dbReference type="InterPro" id="IPR036614">
    <property type="entry name" value="RusA-like_sf"/>
</dbReference>
<organism evidence="1 3">
    <name type="scientific">Comamonas testosteroni (strain DSM 14576 / KF-1)</name>
    <name type="common">Pseudomonas testosteroni</name>
    <dbReference type="NCBI Taxonomy" id="399795"/>
    <lineage>
        <taxon>Bacteria</taxon>
        <taxon>Pseudomonadati</taxon>
        <taxon>Pseudomonadota</taxon>
        <taxon>Betaproteobacteria</taxon>
        <taxon>Burkholderiales</taxon>
        <taxon>Comamonadaceae</taxon>
        <taxon>Comamonas</taxon>
    </lineage>
</organism>
<dbReference type="GO" id="GO:0006310">
    <property type="term" value="P:DNA recombination"/>
    <property type="evidence" value="ECO:0007669"/>
    <property type="project" value="InterPro"/>
</dbReference>
<name>B7X1R4_COMTK</name>
<evidence type="ECO:0000313" key="3">
    <source>
        <dbReference type="Proteomes" id="UP000003039"/>
    </source>
</evidence>
<protein>
    <submittedName>
        <fullName evidence="1">Endodeoxyribonuclease RusA</fullName>
    </submittedName>
</protein>
<evidence type="ECO:0000313" key="2">
    <source>
        <dbReference type="EMBL" id="EED68420.1"/>
    </source>
</evidence>
<dbReference type="RefSeq" id="WP_003056749.1">
    <property type="nucleotide sequence ID" value="NZ_AAUJ02000001.1"/>
</dbReference>
<dbReference type="Gene3D" id="3.30.1330.70">
    <property type="entry name" value="Holliday junction resolvase RusA"/>
    <property type="match status" value="1"/>
</dbReference>
<dbReference type="AlphaFoldDB" id="B7X1R4"/>
<dbReference type="EMBL" id="AAUJ02000001">
    <property type="protein sequence ID" value="EED68420.1"/>
    <property type="molecule type" value="Genomic_DNA"/>
</dbReference>
<reference evidence="1" key="2">
    <citation type="submission" date="2009-01" db="EMBL/GenBank/DDBJ databases">
        <authorList>
            <consortium name="US DOE Joint Genome Institute (JGI-PGF)"/>
            <person name="Lucas S."/>
            <person name="Copeland A."/>
            <person name="Lapidus A."/>
            <person name="Glavina del Rio T."/>
            <person name="Dalin E."/>
            <person name="Tice H."/>
            <person name="Bruce D."/>
            <person name="Goodwin L."/>
            <person name="Pitluck S."/>
            <person name="LaButti K.M."/>
            <person name="Lowry S."/>
            <person name="Sun H."/>
            <person name="Larimer F."/>
            <person name="Land M.L."/>
            <person name="Hauser L."/>
            <person name="Kjelleberg S."/>
            <person name="Cook A."/>
            <person name="Knepper T.P."/>
            <person name="Fischer K."/>
            <person name="Schleheck D."/>
            <person name="Richardson P."/>
        </authorList>
    </citation>
    <scope>NUCLEOTIDE SEQUENCE</scope>
    <source>
        <strain evidence="1">KF-1</strain>
    </source>
</reference>
<reference evidence="1 3" key="1">
    <citation type="journal article" date="2004" name="Appl. Environ. Microbiol.">
        <title>Mineralization of individual congeners of linear alkylbenzenesulfonate by defined pairs of heterotrophic bacteria.</title>
        <authorList>
            <person name="Schleheck D."/>
            <person name="Knepper T.P."/>
            <person name="Fischer K."/>
            <person name="Cook A.M."/>
        </authorList>
    </citation>
    <scope>NUCLEOTIDE SEQUENCE [LARGE SCALE GENOMIC DNA]</scope>
    <source>
        <strain evidence="3">DSM 14576 / KF-1</strain>
        <strain evidence="1">KF-1</strain>
    </source>
</reference>
<gene>
    <name evidence="1" type="ORF">CtesDRAFT_PD3304</name>
    <name evidence="2" type="ORF">CtesDRAFT_PD3367</name>
</gene>